<dbReference type="EMBL" id="CP060131">
    <property type="protein sequence ID" value="QNG51009.1"/>
    <property type="molecule type" value="Genomic_DNA"/>
</dbReference>
<evidence type="ECO:0000256" key="4">
    <source>
        <dbReference type="ARBA" id="ARBA00022679"/>
    </source>
</evidence>
<feature type="transmembrane region" description="Helical" evidence="10">
    <location>
        <begin position="72"/>
        <end position="98"/>
    </location>
</feature>
<keyword evidence="7" id="KW-0067">ATP-binding</keyword>
<keyword evidence="8" id="KW-0902">Two-component regulatory system</keyword>
<evidence type="ECO:0000256" key="5">
    <source>
        <dbReference type="ARBA" id="ARBA00022741"/>
    </source>
</evidence>
<evidence type="ECO:0000256" key="7">
    <source>
        <dbReference type="ARBA" id="ARBA00022840"/>
    </source>
</evidence>
<dbReference type="GO" id="GO:0005524">
    <property type="term" value="F:ATP binding"/>
    <property type="evidence" value="ECO:0007669"/>
    <property type="project" value="UniProtKB-KW"/>
</dbReference>
<dbReference type="InterPro" id="IPR003594">
    <property type="entry name" value="HATPase_dom"/>
</dbReference>
<keyword evidence="4" id="KW-0808">Transferase</keyword>
<reference evidence="12 13" key="1">
    <citation type="submission" date="2020-08" db="EMBL/GenBank/DDBJ databases">
        <authorList>
            <person name="Mo P."/>
        </authorList>
    </citation>
    <scope>NUCLEOTIDE SEQUENCE [LARGE SCALE GENOMIC DNA]</scope>
    <source>
        <strain evidence="12 13">CGMCC 4.1532</strain>
    </source>
</reference>
<keyword evidence="10" id="KW-0472">Membrane</keyword>
<protein>
    <recommendedName>
        <fullName evidence="2">histidine kinase</fullName>
        <ecNumber evidence="2">2.7.13.3</ecNumber>
    </recommendedName>
</protein>
<dbReference type="EC" id="2.7.13.3" evidence="2"/>
<dbReference type="PANTHER" id="PTHR24421">
    <property type="entry name" value="NITRATE/NITRITE SENSOR PROTEIN NARX-RELATED"/>
    <property type="match status" value="1"/>
</dbReference>
<dbReference type="Pfam" id="PF02518">
    <property type="entry name" value="HATPase_c"/>
    <property type="match status" value="1"/>
</dbReference>
<dbReference type="Gene3D" id="3.30.565.10">
    <property type="entry name" value="Histidine kinase-like ATPase, C-terminal domain"/>
    <property type="match status" value="1"/>
</dbReference>
<comment type="catalytic activity">
    <reaction evidence="1">
        <text>ATP + protein L-histidine = ADP + protein N-phospho-L-histidine.</text>
        <dbReference type="EC" id="2.7.13.3"/>
    </reaction>
</comment>
<proteinExistence type="predicted"/>
<dbReference type="Pfam" id="PF07730">
    <property type="entry name" value="HisKA_3"/>
    <property type="match status" value="1"/>
</dbReference>
<dbReference type="RefSeq" id="WP_185717769.1">
    <property type="nucleotide sequence ID" value="NZ_BAAAWI010000001.1"/>
</dbReference>
<dbReference type="GO" id="GO:0016020">
    <property type="term" value="C:membrane"/>
    <property type="evidence" value="ECO:0007669"/>
    <property type="project" value="InterPro"/>
</dbReference>
<evidence type="ECO:0000256" key="2">
    <source>
        <dbReference type="ARBA" id="ARBA00012438"/>
    </source>
</evidence>
<feature type="coiled-coil region" evidence="9">
    <location>
        <begin position="158"/>
        <end position="185"/>
    </location>
</feature>
<keyword evidence="13" id="KW-1185">Reference proteome</keyword>
<dbReference type="PANTHER" id="PTHR24421:SF10">
    <property type="entry name" value="NITRATE_NITRITE SENSOR PROTEIN NARQ"/>
    <property type="match status" value="1"/>
</dbReference>
<evidence type="ECO:0000259" key="11">
    <source>
        <dbReference type="SMART" id="SM00387"/>
    </source>
</evidence>
<dbReference type="Gene3D" id="1.20.5.1930">
    <property type="match status" value="1"/>
</dbReference>
<evidence type="ECO:0000313" key="12">
    <source>
        <dbReference type="EMBL" id="QNG51009.1"/>
    </source>
</evidence>
<keyword evidence="10" id="KW-1133">Transmembrane helix</keyword>
<name>A0A7G7MDZ8_9PSEU</name>
<organism evidence="12 13">
    <name type="scientific">Pseudonocardia petroleophila</name>
    <dbReference type="NCBI Taxonomy" id="37331"/>
    <lineage>
        <taxon>Bacteria</taxon>
        <taxon>Bacillati</taxon>
        <taxon>Actinomycetota</taxon>
        <taxon>Actinomycetes</taxon>
        <taxon>Pseudonocardiales</taxon>
        <taxon>Pseudonocardiaceae</taxon>
        <taxon>Pseudonocardia</taxon>
    </lineage>
</organism>
<dbReference type="SMART" id="SM00387">
    <property type="entry name" value="HATPase_c"/>
    <property type="match status" value="1"/>
</dbReference>
<feature type="domain" description="Histidine kinase/HSP90-like ATPase" evidence="11">
    <location>
        <begin position="290"/>
        <end position="380"/>
    </location>
</feature>
<evidence type="ECO:0000256" key="10">
    <source>
        <dbReference type="SAM" id="Phobius"/>
    </source>
</evidence>
<evidence type="ECO:0000256" key="6">
    <source>
        <dbReference type="ARBA" id="ARBA00022777"/>
    </source>
</evidence>
<dbReference type="InterPro" id="IPR011712">
    <property type="entry name" value="Sig_transdc_His_kin_sub3_dim/P"/>
</dbReference>
<sequence>MPPTPASRAWWGGVRPTVLVPLLVAVLTLAGTQWAARAGQPAARPVDGIAVVLLLAGPALLVVRRARPGLVLGLVAAVLVGYLALGYPVGPVFVASLVALAEAVSAGRRVVAYSVTAVAFTAAVTIYALTHPGVQVPLPAIGGWTASLVAFVAGCELRRSRRERLEQAQEARNEAERRRAGEERLAMARELHDALGHHLSLINVQAGVALYLMDDDPEQARRALATIKASSRELLREMRATLGVLRGVDEPSREPVAGLARLDALVAENRQAGLPVTVRTTGTPRDLPAGVDLAAYRIVQEALTNTRRHAGADAATVQLDYADGGLTVEVTDDGAGTSEPGGGNGLPGMRERTAALGGAFSAGPGPTGGFRVRAHLPTAREEAAP</sequence>
<dbReference type="GO" id="GO:0000155">
    <property type="term" value="F:phosphorelay sensor kinase activity"/>
    <property type="evidence" value="ECO:0007669"/>
    <property type="project" value="InterPro"/>
</dbReference>
<feature type="transmembrane region" description="Helical" evidence="10">
    <location>
        <begin position="18"/>
        <end position="36"/>
    </location>
</feature>
<dbReference type="Proteomes" id="UP000515728">
    <property type="component" value="Chromosome"/>
</dbReference>
<dbReference type="InterPro" id="IPR036890">
    <property type="entry name" value="HATPase_C_sf"/>
</dbReference>
<keyword evidence="10" id="KW-0812">Transmembrane</keyword>
<dbReference type="CDD" id="cd16917">
    <property type="entry name" value="HATPase_UhpB-NarQ-NarX-like"/>
    <property type="match status" value="1"/>
</dbReference>
<keyword evidence="5" id="KW-0547">Nucleotide-binding</keyword>
<evidence type="ECO:0000256" key="1">
    <source>
        <dbReference type="ARBA" id="ARBA00000085"/>
    </source>
</evidence>
<dbReference type="SUPFAM" id="SSF55874">
    <property type="entry name" value="ATPase domain of HSP90 chaperone/DNA topoisomerase II/histidine kinase"/>
    <property type="match status" value="1"/>
</dbReference>
<keyword evidence="3" id="KW-0597">Phosphoprotein</keyword>
<feature type="transmembrane region" description="Helical" evidence="10">
    <location>
        <begin position="136"/>
        <end position="155"/>
    </location>
</feature>
<evidence type="ECO:0000256" key="3">
    <source>
        <dbReference type="ARBA" id="ARBA00022553"/>
    </source>
</evidence>
<feature type="transmembrane region" description="Helical" evidence="10">
    <location>
        <begin position="110"/>
        <end position="130"/>
    </location>
</feature>
<keyword evidence="6 12" id="KW-0418">Kinase</keyword>
<evidence type="ECO:0000313" key="13">
    <source>
        <dbReference type="Proteomes" id="UP000515728"/>
    </source>
</evidence>
<evidence type="ECO:0000256" key="8">
    <source>
        <dbReference type="ARBA" id="ARBA00023012"/>
    </source>
</evidence>
<dbReference type="KEGG" id="ppel:H6H00_22900"/>
<gene>
    <name evidence="12" type="ORF">H6H00_22900</name>
</gene>
<dbReference type="GO" id="GO:0046983">
    <property type="term" value="F:protein dimerization activity"/>
    <property type="evidence" value="ECO:0007669"/>
    <property type="project" value="InterPro"/>
</dbReference>
<dbReference type="AlphaFoldDB" id="A0A7G7MDZ8"/>
<evidence type="ECO:0000256" key="9">
    <source>
        <dbReference type="SAM" id="Coils"/>
    </source>
</evidence>
<accession>A0A7G7MDZ8</accession>
<dbReference type="InterPro" id="IPR050482">
    <property type="entry name" value="Sensor_HK_TwoCompSys"/>
</dbReference>
<keyword evidence="9" id="KW-0175">Coiled coil</keyword>
<feature type="transmembrane region" description="Helical" evidence="10">
    <location>
        <begin position="48"/>
        <end position="66"/>
    </location>
</feature>